<evidence type="ECO:0000259" key="12">
    <source>
        <dbReference type="Pfam" id="PF02709"/>
    </source>
</evidence>
<dbReference type="InterPro" id="IPR003859">
    <property type="entry name" value="Galactosyl_T"/>
</dbReference>
<dbReference type="GO" id="GO:0005975">
    <property type="term" value="P:carbohydrate metabolic process"/>
    <property type="evidence" value="ECO:0007669"/>
    <property type="project" value="InterPro"/>
</dbReference>
<keyword evidence="4 11" id="KW-0328">Glycosyltransferase</keyword>
<keyword evidence="5 11" id="KW-0808">Transferase</keyword>
<name>A0A9D4T7P2_RHISA</name>
<dbReference type="PANTHER" id="PTHR19300:SF57">
    <property type="entry name" value="BETA-1,4-N-ACETYLGALACTOSAMINYLTRANSFERASE"/>
    <property type="match status" value="1"/>
</dbReference>
<dbReference type="PANTHER" id="PTHR19300">
    <property type="entry name" value="BETA-1,4-GALACTOSYLTRANSFERASE"/>
    <property type="match status" value="1"/>
</dbReference>
<evidence type="ECO:0000256" key="1">
    <source>
        <dbReference type="ARBA" id="ARBA00004606"/>
    </source>
</evidence>
<dbReference type="GO" id="GO:0008378">
    <property type="term" value="F:galactosyltransferase activity"/>
    <property type="evidence" value="ECO:0007669"/>
    <property type="project" value="TreeGrafter"/>
</dbReference>
<evidence type="ECO:0000256" key="7">
    <source>
        <dbReference type="ARBA" id="ARBA00022968"/>
    </source>
</evidence>
<keyword evidence="6 11" id="KW-0812">Transmembrane</keyword>
<keyword evidence="8 11" id="KW-1133">Transmembrane helix</keyword>
<dbReference type="PRINTS" id="PR02050">
    <property type="entry name" value="B14GALTRFASE"/>
</dbReference>
<feature type="transmembrane region" description="Helical" evidence="11">
    <location>
        <begin position="12"/>
        <end position="30"/>
    </location>
</feature>
<feature type="domain" description="Galactosyltransferase C-terminal" evidence="12">
    <location>
        <begin position="220"/>
        <end position="279"/>
    </location>
</feature>
<keyword evidence="7 11" id="KW-0735">Signal-anchor</keyword>
<evidence type="ECO:0000259" key="13">
    <source>
        <dbReference type="Pfam" id="PF13733"/>
    </source>
</evidence>
<dbReference type="VEuPathDB" id="VectorBase:RSAN_030885"/>
<organism evidence="14 15">
    <name type="scientific">Rhipicephalus sanguineus</name>
    <name type="common">Brown dog tick</name>
    <name type="synonym">Ixodes sanguineus</name>
    <dbReference type="NCBI Taxonomy" id="34632"/>
    <lineage>
        <taxon>Eukaryota</taxon>
        <taxon>Metazoa</taxon>
        <taxon>Ecdysozoa</taxon>
        <taxon>Arthropoda</taxon>
        <taxon>Chelicerata</taxon>
        <taxon>Arachnida</taxon>
        <taxon>Acari</taxon>
        <taxon>Parasitiformes</taxon>
        <taxon>Ixodida</taxon>
        <taxon>Ixodoidea</taxon>
        <taxon>Ixodidae</taxon>
        <taxon>Rhipicephalinae</taxon>
        <taxon>Rhipicephalus</taxon>
        <taxon>Rhipicephalus</taxon>
    </lineage>
</organism>
<keyword evidence="10 11" id="KW-0325">Glycoprotein</keyword>
<dbReference type="GO" id="GO:0005794">
    <property type="term" value="C:Golgi apparatus"/>
    <property type="evidence" value="ECO:0007669"/>
    <property type="project" value="TreeGrafter"/>
</dbReference>
<keyword evidence="9 11" id="KW-0472">Membrane</keyword>
<keyword evidence="11" id="KW-0464">Manganese</keyword>
<evidence type="ECO:0000256" key="2">
    <source>
        <dbReference type="ARBA" id="ARBA00004922"/>
    </source>
</evidence>
<proteinExistence type="inferred from homology"/>
<dbReference type="GO" id="GO:0016020">
    <property type="term" value="C:membrane"/>
    <property type="evidence" value="ECO:0007669"/>
    <property type="project" value="UniProtKB-SubCell"/>
</dbReference>
<dbReference type="InterPro" id="IPR029044">
    <property type="entry name" value="Nucleotide-diphossugar_trans"/>
</dbReference>
<evidence type="ECO:0000256" key="9">
    <source>
        <dbReference type="ARBA" id="ARBA00023136"/>
    </source>
</evidence>
<dbReference type="InterPro" id="IPR027995">
    <property type="entry name" value="Galactosyl_T_N"/>
</dbReference>
<dbReference type="GO" id="GO:0033842">
    <property type="term" value="F:N-acetyl-beta-glucosaminyl-derivative 4-beta-N-acetylgalactosaminyltransferase activity"/>
    <property type="evidence" value="ECO:0007669"/>
    <property type="project" value="TreeGrafter"/>
</dbReference>
<evidence type="ECO:0000256" key="3">
    <source>
        <dbReference type="ARBA" id="ARBA00005735"/>
    </source>
</evidence>
<dbReference type="EC" id="2.4.1.-" evidence="11"/>
<evidence type="ECO:0000256" key="5">
    <source>
        <dbReference type="ARBA" id="ARBA00022679"/>
    </source>
</evidence>
<comment type="function">
    <text evidence="11">Catalyzes the transfer of galactose onto proteins or lipids.</text>
</comment>
<protein>
    <recommendedName>
        <fullName evidence="11">Beta-1,4-N-acetylgalactosaminyltransferase</fullName>
        <ecNumber evidence="11">2.4.1.-</ecNumber>
    </recommendedName>
    <alternativeName>
        <fullName evidence="11">Beta-4-GalNAcT</fullName>
    </alternativeName>
</protein>
<comment type="caution">
    <text evidence="14">The sequence shown here is derived from an EMBL/GenBank/DDBJ whole genome shotgun (WGS) entry which is preliminary data.</text>
</comment>
<keyword evidence="15" id="KW-1185">Reference proteome</keyword>
<evidence type="ECO:0000313" key="14">
    <source>
        <dbReference type="EMBL" id="KAH7976539.1"/>
    </source>
</evidence>
<dbReference type="Pfam" id="PF02709">
    <property type="entry name" value="Glyco_transf_7C"/>
    <property type="match status" value="1"/>
</dbReference>
<dbReference type="SUPFAM" id="SSF53448">
    <property type="entry name" value="Nucleotide-diphospho-sugar transferases"/>
    <property type="match status" value="1"/>
</dbReference>
<reference evidence="14" key="2">
    <citation type="submission" date="2021-09" db="EMBL/GenBank/DDBJ databases">
        <authorList>
            <person name="Jia N."/>
            <person name="Wang J."/>
            <person name="Shi W."/>
            <person name="Du L."/>
            <person name="Sun Y."/>
            <person name="Zhan W."/>
            <person name="Jiang J."/>
            <person name="Wang Q."/>
            <person name="Zhang B."/>
            <person name="Ji P."/>
            <person name="Sakyi L.B."/>
            <person name="Cui X."/>
            <person name="Yuan T."/>
            <person name="Jiang B."/>
            <person name="Yang W."/>
            <person name="Lam T.T.-Y."/>
            <person name="Chang Q."/>
            <person name="Ding S."/>
            <person name="Wang X."/>
            <person name="Zhu J."/>
            <person name="Ruan X."/>
            <person name="Zhao L."/>
            <person name="Wei J."/>
            <person name="Que T."/>
            <person name="Du C."/>
            <person name="Cheng J."/>
            <person name="Dai P."/>
            <person name="Han X."/>
            <person name="Huang E."/>
            <person name="Gao Y."/>
            <person name="Liu J."/>
            <person name="Shao H."/>
            <person name="Ye R."/>
            <person name="Li L."/>
            <person name="Wei W."/>
            <person name="Wang X."/>
            <person name="Wang C."/>
            <person name="Huo Q."/>
            <person name="Li W."/>
            <person name="Guo W."/>
            <person name="Chen H."/>
            <person name="Chen S."/>
            <person name="Zhou L."/>
            <person name="Zhou L."/>
            <person name="Ni X."/>
            <person name="Tian J."/>
            <person name="Zhou Y."/>
            <person name="Sheng Y."/>
            <person name="Liu T."/>
            <person name="Pan Y."/>
            <person name="Xia L."/>
            <person name="Li J."/>
            <person name="Zhao F."/>
            <person name="Cao W."/>
        </authorList>
    </citation>
    <scope>NUCLEOTIDE SEQUENCE</scope>
    <source>
        <strain evidence="14">Rsan-2018</strain>
        <tissue evidence="14">Larvae</tissue>
    </source>
</reference>
<feature type="domain" description="Galactosyltransferase N-terminal" evidence="13">
    <location>
        <begin position="96"/>
        <end position="211"/>
    </location>
</feature>
<dbReference type="GO" id="GO:0006688">
    <property type="term" value="P:glycosphingolipid biosynthetic process"/>
    <property type="evidence" value="ECO:0007669"/>
    <property type="project" value="TreeGrafter"/>
</dbReference>
<dbReference type="Proteomes" id="UP000821837">
    <property type="component" value="Chromosome 10"/>
</dbReference>
<evidence type="ECO:0000313" key="15">
    <source>
        <dbReference type="Proteomes" id="UP000821837"/>
    </source>
</evidence>
<dbReference type="Pfam" id="PF13733">
    <property type="entry name" value="Glyco_transf_7N"/>
    <property type="match status" value="1"/>
</dbReference>
<comment type="pathway">
    <text evidence="2 11">Protein modification; protein glycosylation.</text>
</comment>
<evidence type="ECO:0000256" key="4">
    <source>
        <dbReference type="ARBA" id="ARBA00022676"/>
    </source>
</evidence>
<keyword evidence="11" id="KW-0479">Metal-binding</keyword>
<reference evidence="14" key="1">
    <citation type="journal article" date="2020" name="Cell">
        <title>Large-Scale Comparative Analyses of Tick Genomes Elucidate Their Genetic Diversity and Vector Capacities.</title>
        <authorList>
            <consortium name="Tick Genome and Microbiome Consortium (TIGMIC)"/>
            <person name="Jia N."/>
            <person name="Wang J."/>
            <person name="Shi W."/>
            <person name="Du L."/>
            <person name="Sun Y."/>
            <person name="Zhan W."/>
            <person name="Jiang J.F."/>
            <person name="Wang Q."/>
            <person name="Zhang B."/>
            <person name="Ji P."/>
            <person name="Bell-Sakyi L."/>
            <person name="Cui X.M."/>
            <person name="Yuan T.T."/>
            <person name="Jiang B.G."/>
            <person name="Yang W.F."/>
            <person name="Lam T.T."/>
            <person name="Chang Q.C."/>
            <person name="Ding S.J."/>
            <person name="Wang X.J."/>
            <person name="Zhu J.G."/>
            <person name="Ruan X.D."/>
            <person name="Zhao L."/>
            <person name="Wei J.T."/>
            <person name="Ye R.Z."/>
            <person name="Que T.C."/>
            <person name="Du C.H."/>
            <person name="Zhou Y.H."/>
            <person name="Cheng J.X."/>
            <person name="Dai P.F."/>
            <person name="Guo W.B."/>
            <person name="Han X.H."/>
            <person name="Huang E.J."/>
            <person name="Li L.F."/>
            <person name="Wei W."/>
            <person name="Gao Y.C."/>
            <person name="Liu J.Z."/>
            <person name="Shao H.Z."/>
            <person name="Wang X."/>
            <person name="Wang C.C."/>
            <person name="Yang T.C."/>
            <person name="Huo Q.B."/>
            <person name="Li W."/>
            <person name="Chen H.Y."/>
            <person name="Chen S.E."/>
            <person name="Zhou L.G."/>
            <person name="Ni X.B."/>
            <person name="Tian J.H."/>
            <person name="Sheng Y."/>
            <person name="Liu T."/>
            <person name="Pan Y.S."/>
            <person name="Xia L.Y."/>
            <person name="Li J."/>
            <person name="Zhao F."/>
            <person name="Cao W.C."/>
        </authorList>
    </citation>
    <scope>NUCLEOTIDE SEQUENCE</scope>
    <source>
        <strain evidence="14">Rsan-2018</strain>
    </source>
</reference>
<evidence type="ECO:0000256" key="6">
    <source>
        <dbReference type="ARBA" id="ARBA00022692"/>
    </source>
</evidence>
<dbReference type="InterPro" id="IPR027791">
    <property type="entry name" value="Galactosyl_T_C"/>
</dbReference>
<comment type="similarity">
    <text evidence="3 11">Belongs to the glycosyltransferase 7 family.</text>
</comment>
<dbReference type="AlphaFoldDB" id="A0A9D4T7P2"/>
<dbReference type="Gene3D" id="3.90.550.10">
    <property type="entry name" value="Spore Coat Polysaccharide Biosynthesis Protein SpsA, Chain A"/>
    <property type="match status" value="1"/>
</dbReference>
<evidence type="ECO:0000256" key="8">
    <source>
        <dbReference type="ARBA" id="ARBA00022989"/>
    </source>
</evidence>
<dbReference type="GO" id="GO:0046872">
    <property type="term" value="F:metal ion binding"/>
    <property type="evidence" value="ECO:0007669"/>
    <property type="project" value="UniProtKB-UniRule"/>
</dbReference>
<comment type="subcellular location">
    <subcellularLocation>
        <location evidence="1 11">Membrane</location>
        <topology evidence="1 11">Single-pass type II membrane protein</topology>
    </subcellularLocation>
</comment>
<evidence type="ECO:0000256" key="11">
    <source>
        <dbReference type="RuleBase" id="RU368121"/>
    </source>
</evidence>
<comment type="cofactor">
    <cofactor evidence="11">
        <name>Mn(2+)</name>
        <dbReference type="ChEBI" id="CHEBI:29035"/>
    </cofactor>
</comment>
<accession>A0A9D4T7P2</accession>
<gene>
    <name evidence="14" type="ORF">HPB52_016016</name>
</gene>
<sequence>MMTVLKAAARYTTVRTLVCMVLVVVVVLLFTEHKVADPKIGNAEPFGYTDSTRQNLSVSTRDRHQRRAPLQVTPRPNFCSVNWKGGSDLLPVKKEGPPLSVLEKAMPHVMPGGRWFPTGCTARHRAAIVVPYRDRLSNLQAFLQHMHPFLQSQQLDYGIYVVEQNDTEGFKRAKLFNAGYEIAKAMHNHSCFIFHDVDLLPENRRNMYACNEGGPFHLPTCIDRWNYTVIYPGAFGGVCAMHTEHMEKLNGFSNLFSKWGGEDDDMARRIWLLRRSFFRSFKDGLNSLKYSVLDIVFKKLYTHITVDISDSGLRKERYRTGN</sequence>
<dbReference type="EMBL" id="JABSTV010001246">
    <property type="protein sequence ID" value="KAH7976539.1"/>
    <property type="molecule type" value="Genomic_DNA"/>
</dbReference>
<evidence type="ECO:0000256" key="10">
    <source>
        <dbReference type="ARBA" id="ARBA00023180"/>
    </source>
</evidence>